<evidence type="ECO:0000313" key="5">
    <source>
        <dbReference type="Proteomes" id="UP000831485"/>
    </source>
</evidence>
<dbReference type="AlphaFoldDB" id="A0A6V8N0X1"/>
<dbReference type="Pfam" id="PF00550">
    <property type="entry name" value="PP-binding"/>
    <property type="match status" value="1"/>
</dbReference>
<name>A0A6V8N0X1_9BACT</name>
<sequence>MELQERLNEVFCQVFDDEDIRIAPQMTADDIDGWDSLSHVNLIVAVETTFGIRFTHKEVLTFKNIGDLLNCIAAKVQ</sequence>
<reference evidence="4" key="1">
    <citation type="submission" date="2020-06" db="EMBL/GenBank/DDBJ databases">
        <title>Draft genomic sequecing of Geomonas sp. Red736.</title>
        <authorList>
            <person name="Itoh H."/>
            <person name="Xu Z.X."/>
            <person name="Ushijima N."/>
            <person name="Masuda Y."/>
            <person name="Shiratori Y."/>
            <person name="Senoo K."/>
        </authorList>
    </citation>
    <scope>NUCLEOTIDE SEQUENCE [LARGE SCALE GENOMIC DNA]</scope>
    <source>
        <strain evidence="4">Red736</strain>
    </source>
</reference>
<organism evidence="2 4">
    <name type="scientific">Geomonas paludis</name>
    <dbReference type="NCBI Taxonomy" id="2740185"/>
    <lineage>
        <taxon>Bacteria</taxon>
        <taxon>Pseudomonadati</taxon>
        <taxon>Thermodesulfobacteriota</taxon>
        <taxon>Desulfuromonadia</taxon>
        <taxon>Geobacterales</taxon>
        <taxon>Geobacteraceae</taxon>
        <taxon>Geomonas</taxon>
    </lineage>
</organism>
<dbReference type="Proteomes" id="UP000831485">
    <property type="component" value="Chromosome"/>
</dbReference>
<dbReference type="Proteomes" id="UP000568888">
    <property type="component" value="Unassembled WGS sequence"/>
</dbReference>
<reference evidence="2" key="2">
    <citation type="journal article" date="2021" name="Int. J. Syst. Evol. Microbiol.">
        <title>Geomonas silvestris sp. nov., Geomonas paludis sp. nov. and Geomonas limicola sp. nov., isolated from terrestrial environments, and emended description of the genus Geomonas.</title>
        <authorList>
            <person name="Itoh H."/>
            <person name="Xu Z."/>
            <person name="Masuda Y."/>
            <person name="Ushijima N."/>
            <person name="Hayakawa C."/>
            <person name="Shiratori Y."/>
            <person name="Senoo K."/>
        </authorList>
    </citation>
    <scope>NUCLEOTIDE SEQUENCE</scope>
    <source>
        <strain evidence="2">Red736</strain>
    </source>
</reference>
<accession>A0A6V8N0X1</accession>
<dbReference type="InterPro" id="IPR009081">
    <property type="entry name" value="PP-bd_ACP"/>
</dbReference>
<dbReference type="InterPro" id="IPR036736">
    <property type="entry name" value="ACP-like_sf"/>
</dbReference>
<dbReference type="Gene3D" id="1.10.1200.10">
    <property type="entry name" value="ACP-like"/>
    <property type="match status" value="1"/>
</dbReference>
<gene>
    <name evidence="2" type="ORF">GMPD_34560</name>
    <name evidence="3" type="ORF">M1B72_03925</name>
</gene>
<dbReference type="SUPFAM" id="SSF47336">
    <property type="entry name" value="ACP-like"/>
    <property type="match status" value="1"/>
</dbReference>
<evidence type="ECO:0000313" key="2">
    <source>
        <dbReference type="EMBL" id="GFO65537.1"/>
    </source>
</evidence>
<evidence type="ECO:0000259" key="1">
    <source>
        <dbReference type="PROSITE" id="PS50075"/>
    </source>
</evidence>
<keyword evidence="5" id="KW-1185">Reference proteome</keyword>
<dbReference type="PROSITE" id="PS50075">
    <property type="entry name" value="CARRIER"/>
    <property type="match status" value="1"/>
</dbReference>
<evidence type="ECO:0000313" key="4">
    <source>
        <dbReference type="Proteomes" id="UP000568888"/>
    </source>
</evidence>
<reference evidence="3" key="3">
    <citation type="submission" date="2022-04" db="EMBL/GenBank/DDBJ databases">
        <authorList>
            <person name="Liu G."/>
        </authorList>
    </citation>
    <scope>NUCLEOTIDE SEQUENCE</scope>
    <source>
        <strain evidence="3">RG22</strain>
    </source>
</reference>
<proteinExistence type="predicted"/>
<protein>
    <submittedName>
        <fullName evidence="2">Acyl carrier protein</fullName>
    </submittedName>
</protein>
<dbReference type="EMBL" id="CP096574">
    <property type="protein sequence ID" value="UPU36867.1"/>
    <property type="molecule type" value="Genomic_DNA"/>
</dbReference>
<feature type="domain" description="Carrier" evidence="1">
    <location>
        <begin position="1"/>
        <end position="76"/>
    </location>
</feature>
<dbReference type="EMBL" id="BLXY01000010">
    <property type="protein sequence ID" value="GFO65537.1"/>
    <property type="molecule type" value="Genomic_DNA"/>
</dbReference>
<evidence type="ECO:0000313" key="3">
    <source>
        <dbReference type="EMBL" id="UPU36867.1"/>
    </source>
</evidence>
<dbReference type="RefSeq" id="WP_183349733.1">
    <property type="nucleotide sequence ID" value="NZ_BLXY01000010.1"/>
</dbReference>